<dbReference type="GO" id="GO:0030948">
    <property type="term" value="P:negative regulation of vascular endothelial growth factor receptor signaling pathway"/>
    <property type="evidence" value="ECO:0007669"/>
    <property type="project" value="TreeGrafter"/>
</dbReference>
<dbReference type="InterPro" id="IPR008983">
    <property type="entry name" value="Tumour_necrosis_fac-like_dom"/>
</dbReference>
<dbReference type="Pfam" id="PF07546">
    <property type="entry name" value="EMI"/>
    <property type="match status" value="1"/>
</dbReference>
<evidence type="ECO:0000259" key="15">
    <source>
        <dbReference type="PROSITE" id="PS50871"/>
    </source>
</evidence>
<dbReference type="EMBL" id="KB320643">
    <property type="protein sequence ID" value="ELW66668.1"/>
    <property type="molecule type" value="Genomic_DNA"/>
</dbReference>
<evidence type="ECO:0000313" key="18">
    <source>
        <dbReference type="Proteomes" id="UP000011518"/>
    </source>
</evidence>
<feature type="coiled-coil region" evidence="12">
    <location>
        <begin position="373"/>
        <end position="463"/>
    </location>
</feature>
<reference evidence="18" key="2">
    <citation type="journal article" date="2013" name="Nat. Commun.">
        <title>Genome of the Chinese tree shrew.</title>
        <authorList>
            <person name="Fan Y."/>
            <person name="Huang Z.Y."/>
            <person name="Cao C.C."/>
            <person name="Chen C.S."/>
            <person name="Chen Y.X."/>
            <person name="Fan D.D."/>
            <person name="He J."/>
            <person name="Hou H.L."/>
            <person name="Hu L."/>
            <person name="Hu X.T."/>
            <person name="Jiang X.T."/>
            <person name="Lai R."/>
            <person name="Lang Y.S."/>
            <person name="Liang B."/>
            <person name="Liao S.G."/>
            <person name="Mu D."/>
            <person name="Ma Y.Y."/>
            <person name="Niu Y.Y."/>
            <person name="Sun X.Q."/>
            <person name="Xia J.Q."/>
            <person name="Xiao J."/>
            <person name="Xiong Z.Q."/>
            <person name="Xu L."/>
            <person name="Yang L."/>
            <person name="Zhang Y."/>
            <person name="Zhao W."/>
            <person name="Zhao X.D."/>
            <person name="Zheng Y.T."/>
            <person name="Zhou J.M."/>
            <person name="Zhu Y.B."/>
            <person name="Zhang G.J."/>
            <person name="Wang J."/>
            <person name="Yao Y.G."/>
        </authorList>
    </citation>
    <scope>NUCLEOTIDE SEQUENCE [LARGE SCALE GENOMIC DNA]</scope>
</reference>
<comment type="function">
    <text evidence="9">Extracellular matrix protein that plays significant roles in the vascular system and is required for the maintenance and stability of blood vessel. Affects several essential steps in angiogenesis including endothelial cell proliferation, migration, and tube formation. Positively regulates angiogenesis by acting as a ligand for CD93 receptor.</text>
</comment>
<dbReference type="PRINTS" id="PR00007">
    <property type="entry name" value="COMPLEMNTC1Q"/>
</dbReference>
<dbReference type="eggNOG" id="ENOG502QUTH">
    <property type="taxonomic scope" value="Eukaryota"/>
</dbReference>
<evidence type="ECO:0000256" key="11">
    <source>
        <dbReference type="ARBA" id="ARBA00071924"/>
    </source>
</evidence>
<gene>
    <name evidence="17" type="ORF">TREES_T100013939</name>
</gene>
<evidence type="ECO:0000256" key="12">
    <source>
        <dbReference type="SAM" id="Coils"/>
    </source>
</evidence>
<sequence length="870" mass="95967">MTLTLLLGLGGPLCWALLGVWAQAPGSTLSDQHSPGLPGDWMAEAETTSWDSARRNWCPYQKSRLVTFVAACKTERFVVHSQQPCPQGAVHCQHTRVMYRVAVKPVYQVRQKVLASVAWRCCPGFKGPDCQHPDPMATSEPADPGDGLQEPRDRLTDFKLAHPAQEIREVMAQQEQYEHLLGDLQNDVHQAVDSLPGLGTMPASNHTAPSPGANHMELQFPGRSLEQVLLPHLDAFLQGRFSPIWRSLNQSLHSLSQAVQNLSLEVEANRQDIERVRESGVSRDAFQELGTKFEAKFQENAQRVGQLRQDMEERLHQSLSAVRADMDAKVKHLHRAQEPLGAGARPEPESLQARLSQMQRNLSALWEAATRWQEEVQQTLKDVNASLAQHSEEIKELYSESDDTFDQIRKVERQVEELQVNHTELRELRVILMEKSLIMEENKEDMEQQLLELNLTLQHLQGGHADLIKYAKDCNCPKLYLDLDTLQEGQRNTTRTLEETQVSLGRRLGRGRWRRRGCGPSCRLLEDAMRHEAVLAALFGEEMLEELSQKEADPLPQSYEQIRTALREAAEGLREQALGWDALAARVAALEQAAGGGTQPAGRRLEPGQDVGSEEVDAKALAGLAREVQRLSSDVQLARQCCEASGAASLNSSLGGLQGALSATERTVEQHQQLFHSLFRNFQGLIAANVSLDLGKLQAMLSRKEKKKGLEAARRRDKKQAESVAEAGGTGLVAGALGTELGEAGSPVAFYASFSEGTDAPQMVKFNTTAVNIGGSYFPEHGYFQAPERGVYLFAVSVAFGPGRGAGQLVFGGHHQTQVSTSKCRGGSTVTTFAMAELQRGERVWFELTQGSLTRSPSGAAFGGFLMFKT</sequence>
<name>L9KVF0_TUPCH</name>
<feature type="signal peptide" evidence="14">
    <location>
        <begin position="1"/>
        <end position="22"/>
    </location>
</feature>
<proteinExistence type="predicted"/>
<dbReference type="InterPro" id="IPR050392">
    <property type="entry name" value="Collagen/C1q_domain"/>
</dbReference>
<evidence type="ECO:0000256" key="13">
    <source>
        <dbReference type="SAM" id="MobiDB-lite"/>
    </source>
</evidence>
<keyword evidence="8" id="KW-0325">Glycoprotein</keyword>
<dbReference type="SMART" id="SM00110">
    <property type="entry name" value="C1Q"/>
    <property type="match status" value="1"/>
</dbReference>
<dbReference type="PROSITE" id="PS51041">
    <property type="entry name" value="EMI"/>
    <property type="match status" value="1"/>
</dbReference>
<feature type="chain" id="PRO_5003999772" description="Multimerin-2" evidence="14">
    <location>
        <begin position="23"/>
        <end position="870"/>
    </location>
</feature>
<evidence type="ECO:0000256" key="7">
    <source>
        <dbReference type="ARBA" id="ARBA00023157"/>
    </source>
</evidence>
<dbReference type="InterPro" id="IPR001073">
    <property type="entry name" value="C1q_dom"/>
</dbReference>
<protein>
    <recommendedName>
        <fullName evidence="11">Multimerin-2</fullName>
    </recommendedName>
</protein>
<evidence type="ECO:0000256" key="8">
    <source>
        <dbReference type="ARBA" id="ARBA00023180"/>
    </source>
</evidence>
<evidence type="ECO:0000256" key="5">
    <source>
        <dbReference type="ARBA" id="ARBA00022729"/>
    </source>
</evidence>
<evidence type="ECO:0000256" key="2">
    <source>
        <dbReference type="ARBA" id="ARBA00022525"/>
    </source>
</evidence>
<evidence type="ECO:0000256" key="1">
    <source>
        <dbReference type="ARBA" id="ARBA00004498"/>
    </source>
</evidence>
<dbReference type="Proteomes" id="UP000011518">
    <property type="component" value="Unassembled WGS sequence"/>
</dbReference>
<accession>L9KVF0</accession>
<evidence type="ECO:0000256" key="10">
    <source>
        <dbReference type="ARBA" id="ARBA00061904"/>
    </source>
</evidence>
<reference evidence="18" key="1">
    <citation type="submission" date="2012-07" db="EMBL/GenBank/DDBJ databases">
        <title>Genome of the Chinese tree shrew, a rising model animal genetically related to primates.</title>
        <authorList>
            <person name="Zhang G."/>
            <person name="Fan Y."/>
            <person name="Yao Y."/>
            <person name="Huang Z."/>
        </authorList>
    </citation>
    <scope>NUCLEOTIDE SEQUENCE [LARGE SCALE GENOMIC DNA]</scope>
</reference>
<evidence type="ECO:0000256" key="3">
    <source>
        <dbReference type="ARBA" id="ARBA00022530"/>
    </source>
</evidence>
<keyword evidence="6 12" id="KW-0175">Coiled coil</keyword>
<dbReference type="AlphaFoldDB" id="L9KVF0"/>
<organism evidence="17 18">
    <name type="scientific">Tupaia chinensis</name>
    <name type="common">Chinese tree shrew</name>
    <name type="synonym">Tupaia belangeri chinensis</name>
    <dbReference type="NCBI Taxonomy" id="246437"/>
    <lineage>
        <taxon>Eukaryota</taxon>
        <taxon>Metazoa</taxon>
        <taxon>Chordata</taxon>
        <taxon>Craniata</taxon>
        <taxon>Vertebrata</taxon>
        <taxon>Euteleostomi</taxon>
        <taxon>Mammalia</taxon>
        <taxon>Eutheria</taxon>
        <taxon>Euarchontoglires</taxon>
        <taxon>Scandentia</taxon>
        <taxon>Tupaiidae</taxon>
        <taxon>Tupaia</taxon>
    </lineage>
</organism>
<keyword evidence="2" id="KW-0964">Secreted</keyword>
<dbReference type="PROSITE" id="PS50871">
    <property type="entry name" value="C1Q"/>
    <property type="match status" value="1"/>
</dbReference>
<evidence type="ECO:0000256" key="14">
    <source>
        <dbReference type="SAM" id="SignalP"/>
    </source>
</evidence>
<feature type="domain" description="C1q" evidence="15">
    <location>
        <begin position="743"/>
        <end position="870"/>
    </location>
</feature>
<dbReference type="SUPFAM" id="SSF49842">
    <property type="entry name" value="TNF-like"/>
    <property type="match status" value="1"/>
</dbReference>
<keyword evidence="7" id="KW-1015">Disulfide bond</keyword>
<dbReference type="Gene3D" id="2.60.120.40">
    <property type="match status" value="1"/>
</dbReference>
<dbReference type="FunFam" id="2.60.120.40:FF:000028">
    <property type="entry name" value="Multimerin 2"/>
    <property type="match status" value="1"/>
</dbReference>
<dbReference type="STRING" id="246437.L9KVF0"/>
<dbReference type="GO" id="GO:1903588">
    <property type="term" value="P:negative regulation of blood vessel endothelial cell proliferation involved in sprouting angiogenesis"/>
    <property type="evidence" value="ECO:0007669"/>
    <property type="project" value="UniProtKB-ARBA"/>
</dbReference>
<feature type="region of interest" description="Disordered" evidence="13">
    <location>
        <begin position="130"/>
        <end position="152"/>
    </location>
</feature>
<dbReference type="PANTHER" id="PTHR15427:SF6">
    <property type="entry name" value="MULTIMERIN-2"/>
    <property type="match status" value="1"/>
</dbReference>
<dbReference type="GO" id="GO:0001525">
    <property type="term" value="P:angiogenesis"/>
    <property type="evidence" value="ECO:0007669"/>
    <property type="project" value="UniProtKB-KW"/>
</dbReference>
<dbReference type="GO" id="GO:0090051">
    <property type="term" value="P:negative regulation of cell migration involved in sprouting angiogenesis"/>
    <property type="evidence" value="ECO:0007669"/>
    <property type="project" value="TreeGrafter"/>
</dbReference>
<comment type="subunit">
    <text evidence="10">Heteromer of p110, p125, p140 and p200 subunits; disulfide-linked. Interacts with VEGFA. Interacts with CD93; this interaction promotes angiogenesis. Interacts with CD248.</text>
</comment>
<comment type="subcellular location">
    <subcellularLocation>
        <location evidence="1">Secreted</location>
        <location evidence="1">Extracellular space</location>
        <location evidence="1">Extracellular matrix</location>
    </subcellularLocation>
</comment>
<evidence type="ECO:0000259" key="16">
    <source>
        <dbReference type="PROSITE" id="PS51041"/>
    </source>
</evidence>
<evidence type="ECO:0000256" key="6">
    <source>
        <dbReference type="ARBA" id="ARBA00023054"/>
    </source>
</evidence>
<keyword evidence="5 14" id="KW-0732">Signal</keyword>
<keyword evidence="3" id="KW-0272">Extracellular matrix</keyword>
<dbReference type="FunCoup" id="L9KVF0">
    <property type="interactions" value="123"/>
</dbReference>
<keyword evidence="18" id="KW-1185">Reference proteome</keyword>
<dbReference type="PANTHER" id="PTHR15427">
    <property type="entry name" value="EMILIN ELASTIN MICROFIBRIL INTERFACE-LOCATED PROTEIN ELASTIN MICROFIBRIL INTERFACER"/>
    <property type="match status" value="1"/>
</dbReference>
<keyword evidence="4" id="KW-0037">Angiogenesis</keyword>
<dbReference type="InParanoid" id="L9KVF0"/>
<evidence type="ECO:0000256" key="4">
    <source>
        <dbReference type="ARBA" id="ARBA00022657"/>
    </source>
</evidence>
<dbReference type="Pfam" id="PF00386">
    <property type="entry name" value="C1q"/>
    <property type="match status" value="1"/>
</dbReference>
<evidence type="ECO:0000256" key="9">
    <source>
        <dbReference type="ARBA" id="ARBA00054312"/>
    </source>
</evidence>
<dbReference type="InterPro" id="IPR011489">
    <property type="entry name" value="EMI_domain"/>
</dbReference>
<feature type="domain" description="EMI" evidence="16">
    <location>
        <begin position="54"/>
        <end position="132"/>
    </location>
</feature>
<evidence type="ECO:0000313" key="17">
    <source>
        <dbReference type="EMBL" id="ELW66668.1"/>
    </source>
</evidence>